<dbReference type="EMBL" id="QGKV02000649">
    <property type="protein sequence ID" value="KAF3581406.1"/>
    <property type="molecule type" value="Genomic_DNA"/>
</dbReference>
<accession>A0ABQ7DV52</accession>
<evidence type="ECO:0000313" key="2">
    <source>
        <dbReference type="Proteomes" id="UP000266723"/>
    </source>
</evidence>
<proteinExistence type="predicted"/>
<gene>
    <name evidence="1" type="ORF">DY000_02030343</name>
</gene>
<sequence>MLSPSCFGSGRRPLLAFVVRSRRLAAPAIVWLILESRRDLSLSLSTLCSWWELVECSSDLVVRRTCFVTMEVMLDILRLDVRNIAGSSCSGSSSRVVLISFPVHQFTSACWTVVVYGHSKTFRCYFILRILQLWLYFGILGRGGGVLSEGSDSRVSKCFPIDTGESGYESQSSFPRFSRTINGVTVLLIVVVSHLFQAHIPVSDGVAIELRPDFCDLGGSLRPGVYSGLCPPLSLL</sequence>
<organism evidence="1 2">
    <name type="scientific">Brassica cretica</name>
    <name type="common">Mustard</name>
    <dbReference type="NCBI Taxonomy" id="69181"/>
    <lineage>
        <taxon>Eukaryota</taxon>
        <taxon>Viridiplantae</taxon>
        <taxon>Streptophyta</taxon>
        <taxon>Embryophyta</taxon>
        <taxon>Tracheophyta</taxon>
        <taxon>Spermatophyta</taxon>
        <taxon>Magnoliopsida</taxon>
        <taxon>eudicotyledons</taxon>
        <taxon>Gunneridae</taxon>
        <taxon>Pentapetalae</taxon>
        <taxon>rosids</taxon>
        <taxon>malvids</taxon>
        <taxon>Brassicales</taxon>
        <taxon>Brassicaceae</taxon>
        <taxon>Brassiceae</taxon>
        <taxon>Brassica</taxon>
    </lineage>
</organism>
<comment type="caution">
    <text evidence="1">The sequence shown here is derived from an EMBL/GenBank/DDBJ whole genome shotgun (WGS) entry which is preliminary data.</text>
</comment>
<evidence type="ECO:0000313" key="1">
    <source>
        <dbReference type="EMBL" id="KAF3581406.1"/>
    </source>
</evidence>
<reference evidence="1 2" key="1">
    <citation type="journal article" date="2020" name="BMC Genomics">
        <title>Intraspecific diversification of the crop wild relative Brassica cretica Lam. using demographic model selection.</title>
        <authorList>
            <person name="Kioukis A."/>
            <person name="Michalopoulou V.A."/>
            <person name="Briers L."/>
            <person name="Pirintsos S."/>
            <person name="Studholme D.J."/>
            <person name="Pavlidis P."/>
            <person name="Sarris P.F."/>
        </authorList>
    </citation>
    <scope>NUCLEOTIDE SEQUENCE [LARGE SCALE GENOMIC DNA]</scope>
    <source>
        <strain evidence="2">cv. PFS-1207/04</strain>
    </source>
</reference>
<keyword evidence="2" id="KW-1185">Reference proteome</keyword>
<name>A0ABQ7DV52_BRACR</name>
<dbReference type="Proteomes" id="UP000266723">
    <property type="component" value="Unassembled WGS sequence"/>
</dbReference>
<protein>
    <submittedName>
        <fullName evidence="1">Uncharacterized protein</fullName>
    </submittedName>
</protein>